<dbReference type="PROSITE" id="PS51674">
    <property type="entry name" value="4FE4S_WBL"/>
    <property type="match status" value="1"/>
</dbReference>
<organism evidence="13 14">
    <name type="scientific">Actinocorallia longicatena</name>
    <dbReference type="NCBI Taxonomy" id="111803"/>
    <lineage>
        <taxon>Bacteria</taxon>
        <taxon>Bacillati</taxon>
        <taxon>Actinomycetota</taxon>
        <taxon>Actinomycetes</taxon>
        <taxon>Streptosporangiales</taxon>
        <taxon>Thermomonosporaceae</taxon>
        <taxon>Actinocorallia</taxon>
    </lineage>
</organism>
<feature type="domain" description="4Fe-4S Wbl-type" evidence="12">
    <location>
        <begin position="26"/>
        <end position="92"/>
    </location>
</feature>
<dbReference type="InterPro" id="IPR003482">
    <property type="entry name" value="Whib"/>
</dbReference>
<protein>
    <recommendedName>
        <fullName evidence="12">4Fe-4S Wbl-type domain-containing protein</fullName>
    </recommendedName>
</protein>
<accession>A0ABP6QIY8</accession>
<name>A0ABP6QIY8_9ACTN</name>
<dbReference type="InterPro" id="IPR034768">
    <property type="entry name" value="4FE4S_WBL"/>
</dbReference>
<comment type="subcellular location">
    <subcellularLocation>
        <location evidence="2">Cytoplasm</location>
    </subcellularLocation>
</comment>
<sequence length="104" mass="11176">MSARALSVELSGLPLVDLLSQVADGECRYDPDLHTGPDAFTAETLAERQARIDAARDICETCPVRDACLEYALRVTPTHGVWAGHTPKEIAGLRSAARSTRKAA</sequence>
<evidence type="ECO:0000256" key="9">
    <source>
        <dbReference type="ARBA" id="ARBA00023125"/>
    </source>
</evidence>
<proteinExistence type="inferred from homology"/>
<comment type="similarity">
    <text evidence="3">Belongs to the WhiB family.</text>
</comment>
<gene>
    <name evidence="13" type="ORF">GCM10010468_54090</name>
</gene>
<evidence type="ECO:0000256" key="7">
    <source>
        <dbReference type="ARBA" id="ARBA00023014"/>
    </source>
</evidence>
<evidence type="ECO:0000256" key="5">
    <source>
        <dbReference type="ARBA" id="ARBA00022723"/>
    </source>
</evidence>
<evidence type="ECO:0000256" key="3">
    <source>
        <dbReference type="ARBA" id="ARBA00006597"/>
    </source>
</evidence>
<comment type="caution">
    <text evidence="13">The sequence shown here is derived from an EMBL/GenBank/DDBJ whole genome shotgun (WGS) entry which is preliminary data.</text>
</comment>
<keyword evidence="11" id="KW-0804">Transcription</keyword>
<evidence type="ECO:0000313" key="13">
    <source>
        <dbReference type="EMBL" id="GAA3226026.1"/>
    </source>
</evidence>
<evidence type="ECO:0000256" key="11">
    <source>
        <dbReference type="ARBA" id="ARBA00023163"/>
    </source>
</evidence>
<dbReference type="EMBL" id="BAAAUV010000015">
    <property type="protein sequence ID" value="GAA3226026.1"/>
    <property type="molecule type" value="Genomic_DNA"/>
</dbReference>
<dbReference type="Pfam" id="PF02467">
    <property type="entry name" value="Whib"/>
    <property type="match status" value="1"/>
</dbReference>
<evidence type="ECO:0000256" key="2">
    <source>
        <dbReference type="ARBA" id="ARBA00004496"/>
    </source>
</evidence>
<evidence type="ECO:0000256" key="8">
    <source>
        <dbReference type="ARBA" id="ARBA00023015"/>
    </source>
</evidence>
<keyword evidence="7" id="KW-0411">Iron-sulfur</keyword>
<dbReference type="Proteomes" id="UP001501237">
    <property type="component" value="Unassembled WGS sequence"/>
</dbReference>
<comment type="cofactor">
    <cofactor evidence="1">
        <name>[4Fe-4S] cluster</name>
        <dbReference type="ChEBI" id="CHEBI:49883"/>
    </cofactor>
</comment>
<evidence type="ECO:0000313" key="14">
    <source>
        <dbReference type="Proteomes" id="UP001501237"/>
    </source>
</evidence>
<evidence type="ECO:0000256" key="4">
    <source>
        <dbReference type="ARBA" id="ARBA00022485"/>
    </source>
</evidence>
<evidence type="ECO:0000259" key="12">
    <source>
        <dbReference type="PROSITE" id="PS51674"/>
    </source>
</evidence>
<keyword evidence="6" id="KW-0408">Iron</keyword>
<evidence type="ECO:0000256" key="1">
    <source>
        <dbReference type="ARBA" id="ARBA00001966"/>
    </source>
</evidence>
<keyword evidence="9" id="KW-0238">DNA-binding</keyword>
<evidence type="ECO:0000256" key="6">
    <source>
        <dbReference type="ARBA" id="ARBA00023004"/>
    </source>
</evidence>
<dbReference type="PANTHER" id="PTHR38839">
    <property type="entry name" value="TRANSCRIPTIONAL REGULATOR WHID-RELATED"/>
    <property type="match status" value="1"/>
</dbReference>
<keyword evidence="5" id="KW-0479">Metal-binding</keyword>
<keyword evidence="10" id="KW-1015">Disulfide bond</keyword>
<evidence type="ECO:0000256" key="10">
    <source>
        <dbReference type="ARBA" id="ARBA00023157"/>
    </source>
</evidence>
<dbReference type="RefSeq" id="WP_344833577.1">
    <property type="nucleotide sequence ID" value="NZ_BAAAUV010000015.1"/>
</dbReference>
<keyword evidence="14" id="KW-1185">Reference proteome</keyword>
<reference evidence="14" key="1">
    <citation type="journal article" date="2019" name="Int. J. Syst. Evol. Microbiol.">
        <title>The Global Catalogue of Microorganisms (GCM) 10K type strain sequencing project: providing services to taxonomists for standard genome sequencing and annotation.</title>
        <authorList>
            <consortium name="The Broad Institute Genomics Platform"/>
            <consortium name="The Broad Institute Genome Sequencing Center for Infectious Disease"/>
            <person name="Wu L."/>
            <person name="Ma J."/>
        </authorList>
    </citation>
    <scope>NUCLEOTIDE SEQUENCE [LARGE SCALE GENOMIC DNA]</scope>
    <source>
        <strain evidence="14">JCM 9377</strain>
    </source>
</reference>
<keyword evidence="8" id="KW-0805">Transcription regulation</keyword>
<keyword evidence="4" id="KW-0004">4Fe-4S</keyword>